<dbReference type="Pfam" id="PF22936">
    <property type="entry name" value="Pol_BBD"/>
    <property type="match status" value="1"/>
</dbReference>
<keyword evidence="4" id="KW-1185">Reference proteome</keyword>
<dbReference type="EMBL" id="BQNB010013256">
    <property type="protein sequence ID" value="GJT13755.1"/>
    <property type="molecule type" value="Genomic_DNA"/>
</dbReference>
<protein>
    <submittedName>
        <fullName evidence="3">Zinc finger, CCHC-type containing protein</fullName>
    </submittedName>
</protein>
<dbReference type="InterPro" id="IPR013103">
    <property type="entry name" value="RVT_2"/>
</dbReference>
<evidence type="ECO:0000313" key="4">
    <source>
        <dbReference type="Proteomes" id="UP001151760"/>
    </source>
</evidence>
<feature type="domain" description="Retrovirus-related Pol polyprotein from transposon TNT 1-94-like beta-barrel" evidence="2">
    <location>
        <begin position="74"/>
        <end position="155"/>
    </location>
</feature>
<evidence type="ECO:0000313" key="3">
    <source>
        <dbReference type="EMBL" id="GJT13755.1"/>
    </source>
</evidence>
<evidence type="ECO:0000259" key="2">
    <source>
        <dbReference type="Pfam" id="PF22936"/>
    </source>
</evidence>
<feature type="domain" description="Reverse transcriptase Ty1/copia-type" evidence="1">
    <location>
        <begin position="203"/>
        <end position="263"/>
    </location>
</feature>
<dbReference type="InterPro" id="IPR054722">
    <property type="entry name" value="PolX-like_BBD"/>
</dbReference>
<evidence type="ECO:0000259" key="1">
    <source>
        <dbReference type="Pfam" id="PF07727"/>
    </source>
</evidence>
<reference evidence="3" key="2">
    <citation type="submission" date="2022-01" db="EMBL/GenBank/DDBJ databases">
        <authorList>
            <person name="Yamashiro T."/>
            <person name="Shiraishi A."/>
            <person name="Satake H."/>
            <person name="Nakayama K."/>
        </authorList>
    </citation>
    <scope>NUCLEOTIDE SEQUENCE</scope>
</reference>
<dbReference type="PANTHER" id="PTHR47592">
    <property type="entry name" value="PBF68 PROTEIN"/>
    <property type="match status" value="1"/>
</dbReference>
<organism evidence="3 4">
    <name type="scientific">Tanacetum coccineum</name>
    <dbReference type="NCBI Taxonomy" id="301880"/>
    <lineage>
        <taxon>Eukaryota</taxon>
        <taxon>Viridiplantae</taxon>
        <taxon>Streptophyta</taxon>
        <taxon>Embryophyta</taxon>
        <taxon>Tracheophyta</taxon>
        <taxon>Spermatophyta</taxon>
        <taxon>Magnoliopsida</taxon>
        <taxon>eudicotyledons</taxon>
        <taxon>Gunneridae</taxon>
        <taxon>Pentapetalae</taxon>
        <taxon>asterids</taxon>
        <taxon>campanulids</taxon>
        <taxon>Asterales</taxon>
        <taxon>Asteraceae</taxon>
        <taxon>Asteroideae</taxon>
        <taxon>Anthemideae</taxon>
        <taxon>Anthemidinae</taxon>
        <taxon>Tanacetum</taxon>
    </lineage>
</organism>
<accession>A0ABQ5BG05</accession>
<dbReference type="Proteomes" id="UP001151760">
    <property type="component" value="Unassembled WGS sequence"/>
</dbReference>
<comment type="caution">
    <text evidence="3">The sequence shown here is derived from an EMBL/GenBank/DDBJ whole genome shotgun (WGS) entry which is preliminary data.</text>
</comment>
<sequence length="432" mass="49336">MDETIQVSCIVDNIPPSWKDFKHTLKHKKEKLTLAELGSYLRIEESLRVQDSDKLKSNNVDGPSVVNMDDDVAWWVDSKPTMHVCKDRCLFKTYESLNDESILHMRIESTSLVHGRGCVDLRFSSGKIVSLFNVLHIPNIRKNLVSSSILNNCGYKQVIEYDKFVLSKHGVFIGVGYLCNQMFRLYIVNDIAINDEMDSIMGNNTWVLADLPHGCKPLGCKWIFKKKMKVDGTVEKFKARLVIHGFKQKSMIDYFDTYAPINNFLSSMFSMKDMEEVDVILGIKIKHESNEISIFQSHYIKNVLKKFNYFDYTLVSISMDTSEKLRPNNGQAKSQVEYSRAIGCLMYAMTCTRLDITFVVGKLSSWTYTGYPSVIEGYTDAGWINNIEDNSSTSCWVFLLGGEFVRSQQNLADHLTKGLARDLVLKSVKGMR</sequence>
<proteinExistence type="predicted"/>
<dbReference type="Pfam" id="PF07727">
    <property type="entry name" value="RVT_2"/>
    <property type="match status" value="1"/>
</dbReference>
<name>A0ABQ5BG05_9ASTR</name>
<reference evidence="3" key="1">
    <citation type="journal article" date="2022" name="Int. J. Mol. Sci.">
        <title>Draft Genome of Tanacetum Coccineum: Genomic Comparison of Closely Related Tanacetum-Family Plants.</title>
        <authorList>
            <person name="Yamashiro T."/>
            <person name="Shiraishi A."/>
            <person name="Nakayama K."/>
            <person name="Satake H."/>
        </authorList>
    </citation>
    <scope>NUCLEOTIDE SEQUENCE</scope>
</reference>
<gene>
    <name evidence="3" type="ORF">Tco_0860797</name>
</gene>
<dbReference type="PANTHER" id="PTHR47592:SF29">
    <property type="entry name" value="ZINC FINGER, CCHC-TYPE"/>
    <property type="match status" value="1"/>
</dbReference>